<reference evidence="2" key="2">
    <citation type="submission" date="2020-09" db="EMBL/GenBank/DDBJ databases">
        <authorList>
            <person name="Sun Q."/>
            <person name="Zhou Y."/>
        </authorList>
    </citation>
    <scope>NUCLEOTIDE SEQUENCE</scope>
    <source>
        <strain evidence="2">CGMCC 4.5737</strain>
    </source>
</reference>
<reference evidence="2" key="1">
    <citation type="journal article" date="2014" name="Int. J. Syst. Evol. Microbiol.">
        <title>Complete genome sequence of Corynebacterium casei LMG S-19264T (=DSM 44701T), isolated from a smear-ripened cheese.</title>
        <authorList>
            <consortium name="US DOE Joint Genome Institute (JGI-PGF)"/>
            <person name="Walter F."/>
            <person name="Albersmeier A."/>
            <person name="Kalinowski J."/>
            <person name="Ruckert C."/>
        </authorList>
    </citation>
    <scope>NUCLEOTIDE SEQUENCE</scope>
    <source>
        <strain evidence="2">CGMCC 4.5737</strain>
    </source>
</reference>
<dbReference type="RefSeq" id="WP_189058214.1">
    <property type="nucleotide sequence ID" value="NZ_BMMK01000013.1"/>
</dbReference>
<evidence type="ECO:0000313" key="3">
    <source>
        <dbReference type="Proteomes" id="UP000637578"/>
    </source>
</evidence>
<dbReference type="Proteomes" id="UP000637578">
    <property type="component" value="Unassembled WGS sequence"/>
</dbReference>
<protein>
    <submittedName>
        <fullName evidence="2">Uncharacterized protein</fullName>
    </submittedName>
</protein>
<evidence type="ECO:0000313" key="2">
    <source>
        <dbReference type="EMBL" id="GGM57497.1"/>
    </source>
</evidence>
<name>A0A8J3C911_9PSEU</name>
<proteinExistence type="predicted"/>
<feature type="coiled-coil region" evidence="1">
    <location>
        <begin position="73"/>
        <end position="116"/>
    </location>
</feature>
<dbReference type="Pfam" id="PF20079">
    <property type="entry name" value="DUF6474"/>
    <property type="match status" value="1"/>
</dbReference>
<comment type="caution">
    <text evidence="2">The sequence shown here is derived from an EMBL/GenBank/DDBJ whole genome shotgun (WGS) entry which is preliminary data.</text>
</comment>
<organism evidence="2 3">
    <name type="scientific">Longimycelium tulufanense</name>
    <dbReference type="NCBI Taxonomy" id="907463"/>
    <lineage>
        <taxon>Bacteria</taxon>
        <taxon>Bacillati</taxon>
        <taxon>Actinomycetota</taxon>
        <taxon>Actinomycetes</taxon>
        <taxon>Pseudonocardiales</taxon>
        <taxon>Pseudonocardiaceae</taxon>
        <taxon>Longimycelium</taxon>
    </lineage>
</organism>
<accession>A0A8J3C911</accession>
<sequence length="146" mass="15821">MARGRRLPKLTPGRVKHLLGLAKVLGPALAPFALRAAAVAREGYDRARARRLGVPVDSLPAFSGKGGALHARIAGVANTLAELRARHDDAEKQRFADDAERRLADLAAAVRAAERMPTARRRAVQRSVDAELTRVEQSLLRHLGVE</sequence>
<dbReference type="EMBL" id="BMMK01000013">
    <property type="protein sequence ID" value="GGM57497.1"/>
    <property type="molecule type" value="Genomic_DNA"/>
</dbReference>
<dbReference type="InterPro" id="IPR045522">
    <property type="entry name" value="DUF6474"/>
</dbReference>
<keyword evidence="3" id="KW-1185">Reference proteome</keyword>
<keyword evidence="1" id="KW-0175">Coiled coil</keyword>
<gene>
    <name evidence="2" type="ORF">GCM10012275_30770</name>
</gene>
<evidence type="ECO:0000256" key="1">
    <source>
        <dbReference type="SAM" id="Coils"/>
    </source>
</evidence>
<dbReference type="AlphaFoldDB" id="A0A8J3C911"/>